<dbReference type="AlphaFoldDB" id="G7WN43"/>
<organism evidence="1 2">
    <name type="scientific">Methanothrix harundinacea (strain 6Ac)</name>
    <name type="common">Methanosaeta harundinacea</name>
    <dbReference type="NCBI Taxonomy" id="1110509"/>
    <lineage>
        <taxon>Archaea</taxon>
        <taxon>Methanobacteriati</taxon>
        <taxon>Methanobacteriota</taxon>
        <taxon>Stenosarchaea group</taxon>
        <taxon>Methanomicrobia</taxon>
        <taxon>Methanotrichales</taxon>
        <taxon>Methanotrichaceae</taxon>
        <taxon>Methanothrix</taxon>
    </lineage>
</organism>
<accession>G7WN43</accession>
<evidence type="ECO:0000313" key="2">
    <source>
        <dbReference type="Proteomes" id="UP000005877"/>
    </source>
</evidence>
<dbReference type="InterPro" id="IPR007497">
    <property type="entry name" value="SIMPL/DUF541"/>
</dbReference>
<evidence type="ECO:0000313" key="1">
    <source>
        <dbReference type="EMBL" id="AET63899.1"/>
    </source>
</evidence>
<dbReference type="STRING" id="1110509.Mhar_0517"/>
<dbReference type="Pfam" id="PF04402">
    <property type="entry name" value="SIMPL"/>
    <property type="match status" value="1"/>
</dbReference>
<sequence>MSLSAITLLGAAGEAPTLTVVGEGVVLVPADVVYVSITATVQDENLTVASSESSEALNRTIEALIEAGVDEGAFTAGRGRSVSTIQTASRVCNNSTCVVVSDGAVNLVREEVTIRFDAREEALINRSFEVARSEGAEAGIAGYALVDRRAAIAEAREKAIQNAEAEAGALASAAGLKLGERLEIFERSSPLIREPSYAFDPLGMRMTDLFDLSWPVAVDPFETASSAEPGMMEVISQVFVTYRVSP</sequence>
<dbReference type="HOGENOM" id="CLU_1127091_0_0_2"/>
<gene>
    <name evidence="1" type="ordered locus">Mhar_0517</name>
</gene>
<dbReference type="Gene3D" id="3.30.70.2970">
    <property type="entry name" value="Protein of unknown function (DUF541), domain 2"/>
    <property type="match status" value="1"/>
</dbReference>
<dbReference type="Proteomes" id="UP000005877">
    <property type="component" value="Chromosome"/>
</dbReference>
<dbReference type="PATRIC" id="fig|1110509.7.peg.575"/>
<proteinExistence type="predicted"/>
<name>G7WN43_METH6</name>
<reference evidence="1 2" key="1">
    <citation type="journal article" date="2012" name="PLoS ONE">
        <title>The genome characteristics and predicted function of methyl-group oxidation pathway in the obligate aceticlastic methanogens, Methanosaeta spp.</title>
        <authorList>
            <person name="Zhu J."/>
            <person name="Zheng H."/>
            <person name="Ai G."/>
            <person name="Zhang G."/>
            <person name="Liu D."/>
            <person name="Liu X."/>
            <person name="Dong X."/>
        </authorList>
    </citation>
    <scope>NUCLEOTIDE SEQUENCE [LARGE SCALE GENOMIC DNA]</scope>
    <source>
        <strain evidence="1 2">6Ac</strain>
    </source>
</reference>
<dbReference type="EMBL" id="CP003117">
    <property type="protein sequence ID" value="AET63899.1"/>
    <property type="molecule type" value="Genomic_DNA"/>
</dbReference>
<protein>
    <recommendedName>
        <fullName evidence="3">Outer membrane protein</fullName>
    </recommendedName>
</protein>
<keyword evidence="2" id="KW-1185">Reference proteome</keyword>
<evidence type="ECO:0008006" key="3">
    <source>
        <dbReference type="Google" id="ProtNLM"/>
    </source>
</evidence>
<dbReference type="Gene3D" id="3.30.110.170">
    <property type="entry name" value="Protein of unknown function (DUF541), domain 1"/>
    <property type="match status" value="1"/>
</dbReference>
<dbReference type="KEGG" id="mhi:Mhar_0517"/>